<dbReference type="PANTHER" id="PTHR43095:SF5">
    <property type="entry name" value="XYLULOSE KINASE"/>
    <property type="match status" value="1"/>
</dbReference>
<dbReference type="EC" id="2.7.1.17" evidence="9"/>
<dbReference type="InterPro" id="IPR018483">
    <property type="entry name" value="Carb_kinase_FGGY_CS"/>
</dbReference>
<dbReference type="InterPro" id="IPR000577">
    <property type="entry name" value="Carb_kinase_FGGY"/>
</dbReference>
<dbReference type="PANTHER" id="PTHR43095">
    <property type="entry name" value="SUGAR KINASE"/>
    <property type="match status" value="1"/>
</dbReference>
<comment type="catalytic activity">
    <reaction evidence="9">
        <text>D-xylulose + ATP = D-xylulose 5-phosphate + ADP + H(+)</text>
        <dbReference type="Rhea" id="RHEA:10964"/>
        <dbReference type="ChEBI" id="CHEBI:15378"/>
        <dbReference type="ChEBI" id="CHEBI:17140"/>
        <dbReference type="ChEBI" id="CHEBI:30616"/>
        <dbReference type="ChEBI" id="CHEBI:57737"/>
        <dbReference type="ChEBI" id="CHEBI:456216"/>
        <dbReference type="EC" id="2.7.1.17"/>
    </reaction>
</comment>
<dbReference type="GO" id="GO:0042732">
    <property type="term" value="P:D-xylose metabolic process"/>
    <property type="evidence" value="ECO:0007669"/>
    <property type="project" value="UniProtKB-KW"/>
</dbReference>
<dbReference type="InterPro" id="IPR006000">
    <property type="entry name" value="Xylulokinase"/>
</dbReference>
<keyword evidence="7 9" id="KW-0119">Carbohydrate metabolism</keyword>
<dbReference type="GO" id="GO:0005524">
    <property type="term" value="F:ATP binding"/>
    <property type="evidence" value="ECO:0007669"/>
    <property type="project" value="UniProtKB-KW"/>
</dbReference>
<reference evidence="12" key="1">
    <citation type="submission" date="2020-02" db="EMBL/GenBank/DDBJ databases">
        <authorList>
            <person name="Meier V. D."/>
        </authorList>
    </citation>
    <scope>NUCLEOTIDE SEQUENCE</scope>
    <source>
        <strain evidence="12">AVDCRST_MAG86</strain>
    </source>
</reference>
<evidence type="ECO:0000256" key="9">
    <source>
        <dbReference type="RuleBase" id="RU364073"/>
    </source>
</evidence>
<proteinExistence type="inferred from homology"/>
<dbReference type="EMBL" id="CADCWP010000126">
    <property type="protein sequence ID" value="CAA9571316.1"/>
    <property type="molecule type" value="Genomic_DNA"/>
</dbReference>
<keyword evidence="2 9" id="KW-0859">Xylose metabolism</keyword>
<evidence type="ECO:0000313" key="12">
    <source>
        <dbReference type="EMBL" id="CAA9571316.1"/>
    </source>
</evidence>
<evidence type="ECO:0000259" key="10">
    <source>
        <dbReference type="Pfam" id="PF00370"/>
    </source>
</evidence>
<evidence type="ECO:0000256" key="2">
    <source>
        <dbReference type="ARBA" id="ARBA00022629"/>
    </source>
</evidence>
<dbReference type="CDD" id="cd07808">
    <property type="entry name" value="ASKHA_NBD_FGGY_EcXK-like"/>
    <property type="match status" value="1"/>
</dbReference>
<evidence type="ECO:0000259" key="11">
    <source>
        <dbReference type="Pfam" id="PF02782"/>
    </source>
</evidence>
<dbReference type="GO" id="GO:0005997">
    <property type="term" value="P:xylulose metabolic process"/>
    <property type="evidence" value="ECO:0007669"/>
    <property type="project" value="InterPro"/>
</dbReference>
<sequence length="472" mass="49370">MLLAIDLGTGSVKALLLSPEGEIVGQASASYDVLSPQPGYAETPPGAWWAATRRAVREATENLAAEVTAVGLSGQMHGVVLLGASGEVLRPAVLWADTRAAPSLARYRELAGHDLERLKNPVTAGMAGPTLFHLRETEPNSLSSVRWALQPKDWLRYRLTGEVASEPSDASGTLLFDVPGGTWLDGLIERLGLEASWFAPLIASSAVAGVLTQAAAAELGLRAGVPVVAGGSDTACAALGSGLVHVGAAQLTVGTGAQLVLVHDAPDDASARGVHLYRTVAGAPYYALAAIQNGGLALEWARRSLRLLWEEMYELAFSVPSSSGATFLPYLTGERTPHLDPQVRGVWAGLALHHTPAELARSAFEGVAFSLRDGLDALLAGRAPLEKLFLAGGGTLRHPWRQLLADVLERPLYLSDAASASAVGAARLAGLGTGVMSAPPAPTFTETVVPQNDLSAPYARFRALYPQVKGWG</sequence>
<evidence type="ECO:0000256" key="4">
    <source>
        <dbReference type="ARBA" id="ARBA00022741"/>
    </source>
</evidence>
<organism evidence="12">
    <name type="scientific">uncultured Truepera sp</name>
    <dbReference type="NCBI Taxonomy" id="543023"/>
    <lineage>
        <taxon>Bacteria</taxon>
        <taxon>Thermotogati</taxon>
        <taxon>Deinococcota</taxon>
        <taxon>Deinococci</taxon>
        <taxon>Trueperales</taxon>
        <taxon>Trueperaceae</taxon>
        <taxon>Truepera</taxon>
        <taxon>environmental samples</taxon>
    </lineage>
</organism>
<evidence type="ECO:0000256" key="3">
    <source>
        <dbReference type="ARBA" id="ARBA00022679"/>
    </source>
</evidence>
<dbReference type="InterPro" id="IPR050406">
    <property type="entry name" value="FGGY_Carb_Kinase"/>
</dbReference>
<evidence type="ECO:0000256" key="6">
    <source>
        <dbReference type="ARBA" id="ARBA00022840"/>
    </source>
</evidence>
<dbReference type="AlphaFoldDB" id="A0A6J4V838"/>
<evidence type="ECO:0000256" key="7">
    <source>
        <dbReference type="ARBA" id="ARBA00023277"/>
    </source>
</evidence>
<dbReference type="PROSITE" id="PS00445">
    <property type="entry name" value="FGGY_KINASES_2"/>
    <property type="match status" value="1"/>
</dbReference>
<dbReference type="InterPro" id="IPR043129">
    <property type="entry name" value="ATPase_NBD"/>
</dbReference>
<dbReference type="NCBIfam" id="TIGR01312">
    <property type="entry name" value="XylB"/>
    <property type="match status" value="1"/>
</dbReference>
<protein>
    <recommendedName>
        <fullName evidence="9">Xylulose kinase</fullName>
        <shortName evidence="9">Xylulokinase</shortName>
        <ecNumber evidence="9">2.7.1.17</ecNumber>
    </recommendedName>
</protein>
<dbReference type="GO" id="GO:0004856">
    <property type="term" value="F:D-xylulokinase activity"/>
    <property type="evidence" value="ECO:0007669"/>
    <property type="project" value="UniProtKB-EC"/>
</dbReference>
<dbReference type="InterPro" id="IPR018485">
    <property type="entry name" value="FGGY_C"/>
</dbReference>
<gene>
    <name evidence="9" type="primary">xylB</name>
    <name evidence="12" type="ORF">AVDCRST_MAG86-1690</name>
</gene>
<dbReference type="Gene3D" id="3.30.420.40">
    <property type="match status" value="2"/>
</dbReference>
<keyword evidence="5 8" id="KW-0418">Kinase</keyword>
<keyword evidence="4 9" id="KW-0547">Nucleotide-binding</keyword>
<accession>A0A6J4V838</accession>
<dbReference type="Pfam" id="PF00370">
    <property type="entry name" value="FGGY_N"/>
    <property type="match status" value="1"/>
</dbReference>
<name>A0A6J4V838_9DEIN</name>
<evidence type="ECO:0000256" key="1">
    <source>
        <dbReference type="ARBA" id="ARBA00009156"/>
    </source>
</evidence>
<comment type="similarity">
    <text evidence="1 8">Belongs to the FGGY kinase family.</text>
</comment>
<dbReference type="PIRSF" id="PIRSF000538">
    <property type="entry name" value="GlpK"/>
    <property type="match status" value="1"/>
</dbReference>
<evidence type="ECO:0000256" key="8">
    <source>
        <dbReference type="RuleBase" id="RU003733"/>
    </source>
</evidence>
<keyword evidence="3 8" id="KW-0808">Transferase</keyword>
<dbReference type="Pfam" id="PF02782">
    <property type="entry name" value="FGGY_C"/>
    <property type="match status" value="1"/>
</dbReference>
<evidence type="ECO:0000256" key="5">
    <source>
        <dbReference type="ARBA" id="ARBA00022777"/>
    </source>
</evidence>
<keyword evidence="6 9" id="KW-0067">ATP-binding</keyword>
<dbReference type="InterPro" id="IPR018484">
    <property type="entry name" value="FGGY_N"/>
</dbReference>
<feature type="domain" description="Carbohydrate kinase FGGY N-terminal" evidence="10">
    <location>
        <begin position="1"/>
        <end position="240"/>
    </location>
</feature>
<dbReference type="SUPFAM" id="SSF53067">
    <property type="entry name" value="Actin-like ATPase domain"/>
    <property type="match status" value="2"/>
</dbReference>
<feature type="domain" description="Carbohydrate kinase FGGY C-terminal" evidence="11">
    <location>
        <begin position="251"/>
        <end position="430"/>
    </location>
</feature>